<dbReference type="GO" id="GO:0004519">
    <property type="term" value="F:endonuclease activity"/>
    <property type="evidence" value="ECO:0007669"/>
    <property type="project" value="UniProtKB-KW"/>
</dbReference>
<organism evidence="2 3">
    <name type="scientific">Azospira inquinata</name>
    <dbReference type="NCBI Taxonomy" id="2785627"/>
    <lineage>
        <taxon>Bacteria</taxon>
        <taxon>Pseudomonadati</taxon>
        <taxon>Pseudomonadota</taxon>
        <taxon>Betaproteobacteria</taxon>
        <taxon>Rhodocyclales</taxon>
        <taxon>Rhodocyclaceae</taxon>
        <taxon>Azospira</taxon>
    </lineage>
</organism>
<protein>
    <submittedName>
        <fullName evidence="2">TnsA endonuclease N-terminal domain-containing protein</fullName>
    </submittedName>
</protein>
<dbReference type="InterPro" id="IPR011856">
    <property type="entry name" value="tRNA_endonuc-like_dom_sf"/>
</dbReference>
<gene>
    <name evidence="2" type="ORF">Azoinq_06230</name>
</gene>
<evidence type="ECO:0000259" key="1">
    <source>
        <dbReference type="Pfam" id="PF08722"/>
    </source>
</evidence>
<dbReference type="AlphaFoldDB" id="A0A975SQA4"/>
<feature type="domain" description="TnsA endonuclease N-terminal" evidence="1">
    <location>
        <begin position="43"/>
        <end position="125"/>
    </location>
</feature>
<keyword evidence="3" id="KW-1185">Reference proteome</keyword>
<keyword evidence="2" id="KW-0255">Endonuclease</keyword>
<dbReference type="Pfam" id="PF08722">
    <property type="entry name" value="Tn7_TnsA-like_N"/>
    <property type="match status" value="1"/>
</dbReference>
<dbReference type="Gene3D" id="3.40.1350.10">
    <property type="match status" value="1"/>
</dbReference>
<evidence type="ECO:0000313" key="2">
    <source>
        <dbReference type="EMBL" id="QWT50483.1"/>
    </source>
</evidence>
<sequence length="215" mass="24816">MPVRKIKKNYRNVTGICAATKAVGEAQFESTLERDFLRLLEFSPEIAEFEVQPLTLTWADDSGTERRYTPDVRVVFHESTGMKPWLCEVKYRSDLKENWSVLYPKFRQAIRYARKKGWRFRLITEKEIRGNTLEVAKFLLPFRRRNIPPDKAAHVLALVGTLKHTTPEGLLQHISADPLVQAEWLPAIWKAVALFQVGADFKSPLSMSSRLWSLS</sequence>
<dbReference type="InterPro" id="IPR014833">
    <property type="entry name" value="TnsA_N"/>
</dbReference>
<reference evidence="2" key="1">
    <citation type="submission" date="2020-11" db="EMBL/GenBank/DDBJ databases">
        <title>Azospira inquinata sp. nov.</title>
        <authorList>
            <person name="Moe W.M."/>
            <person name="Mikes M.C."/>
        </authorList>
    </citation>
    <scope>NUCLEOTIDE SEQUENCE</scope>
    <source>
        <strain evidence="2">Azo-3</strain>
    </source>
</reference>
<name>A0A975SQA4_9RHOO</name>
<dbReference type="GO" id="GO:0003676">
    <property type="term" value="F:nucleic acid binding"/>
    <property type="evidence" value="ECO:0007669"/>
    <property type="project" value="InterPro"/>
</dbReference>
<dbReference type="KEGG" id="aiq:Azoinq_06230"/>
<keyword evidence="2" id="KW-0378">Hydrolase</keyword>
<dbReference type="EMBL" id="CP064782">
    <property type="protein sequence ID" value="QWT50483.1"/>
    <property type="molecule type" value="Genomic_DNA"/>
</dbReference>
<proteinExistence type="predicted"/>
<dbReference type="Proteomes" id="UP000683428">
    <property type="component" value="Chromosome"/>
</dbReference>
<accession>A0A975SQA4</accession>
<keyword evidence="2" id="KW-0540">Nuclease</keyword>
<evidence type="ECO:0000313" key="3">
    <source>
        <dbReference type="Proteomes" id="UP000683428"/>
    </source>
</evidence>